<dbReference type="CDD" id="cd16429">
    <property type="entry name" value="VirB10"/>
    <property type="match status" value="1"/>
</dbReference>
<dbReference type="Proteomes" id="UP001516351">
    <property type="component" value="Unassembled WGS sequence"/>
</dbReference>
<evidence type="ECO:0000256" key="3">
    <source>
        <dbReference type="ARBA" id="ARBA00022692"/>
    </source>
</evidence>
<feature type="region of interest" description="Disordered" evidence="6">
    <location>
        <begin position="1"/>
        <end position="26"/>
    </location>
</feature>
<evidence type="ECO:0000256" key="4">
    <source>
        <dbReference type="ARBA" id="ARBA00022989"/>
    </source>
</evidence>
<sequence>MDDRLDPNQTPSGLDSISRPPKRGRGVKQVNRVPIIIGGAVSSVILVTVLYTAHQKSVHKAATAEPELQEVASSEAPNQLLRHPAPGQIILPDGKPKQPTGKPQGAVPTPPAIVQSAPPNPYAQEWQQYHQDMTLLHQQRVQQLASALTDDTGIKTSESFSSGNVTGGKNAVSSSRPVDTDYLASYRTGARNALEVKEGTAIPATLIGGINSDKAGMLKAQVRQNVYDSATGQKVLIPQGSWIIGEFNSQVGYGQSRIEVAFTRIIFPDQSSLDLGGMEGADVSGNAGFADQVNSHWWKIMGNALMAAAFGSALQLSQNSNSFSGNSSSGYGGYNAQQIIAAQLGQQTGELGMEIARRGLQIPPTITIRPGYEFNVMVKKDMILPEYQDQFGNGSLHTTDDE</sequence>
<comment type="similarity">
    <text evidence="2">Belongs to the TrbI/VirB10 family.</text>
</comment>
<reference evidence="8 9" key="1">
    <citation type="submission" date="2020-06" db="EMBL/GenBank/DDBJ databases">
        <title>Synonyms of Asaia species.</title>
        <authorList>
            <person name="Sombolestani A."/>
        </authorList>
    </citation>
    <scope>NUCLEOTIDE SEQUENCE [LARGE SCALE GENOMIC DNA]</scope>
    <source>
        <strain evidence="8 9">LMG 27047</strain>
    </source>
</reference>
<evidence type="ECO:0008006" key="10">
    <source>
        <dbReference type="Google" id="ProtNLM"/>
    </source>
</evidence>
<gene>
    <name evidence="8" type="ORF">HW542_15500</name>
</gene>
<keyword evidence="9" id="KW-1185">Reference proteome</keyword>
<protein>
    <recommendedName>
        <fullName evidence="10">Conjugal transfer protein TrbI</fullName>
    </recommendedName>
</protein>
<proteinExistence type="inferred from homology"/>
<dbReference type="InterPro" id="IPR005498">
    <property type="entry name" value="T4SS_VirB10/TraB/TrbI"/>
</dbReference>
<feature type="transmembrane region" description="Helical" evidence="7">
    <location>
        <begin position="33"/>
        <end position="53"/>
    </location>
</feature>
<comment type="subcellular location">
    <subcellularLocation>
        <location evidence="1">Membrane</location>
        <topology evidence="1">Single-pass membrane protein</topology>
    </subcellularLocation>
</comment>
<evidence type="ECO:0000256" key="1">
    <source>
        <dbReference type="ARBA" id="ARBA00004167"/>
    </source>
</evidence>
<keyword evidence="3 7" id="KW-0812">Transmembrane</keyword>
<organism evidence="8 9">
    <name type="scientific">Asaia spathodeae</name>
    <dbReference type="NCBI Taxonomy" id="657016"/>
    <lineage>
        <taxon>Bacteria</taxon>
        <taxon>Pseudomonadati</taxon>
        <taxon>Pseudomonadota</taxon>
        <taxon>Alphaproteobacteria</taxon>
        <taxon>Acetobacterales</taxon>
        <taxon>Acetobacteraceae</taxon>
        <taxon>Asaia</taxon>
    </lineage>
</organism>
<evidence type="ECO:0000256" key="5">
    <source>
        <dbReference type="ARBA" id="ARBA00023136"/>
    </source>
</evidence>
<accession>A0ABX2P8C6</accession>
<evidence type="ECO:0000256" key="7">
    <source>
        <dbReference type="SAM" id="Phobius"/>
    </source>
</evidence>
<dbReference type="Pfam" id="PF03743">
    <property type="entry name" value="TrbI"/>
    <property type="match status" value="1"/>
</dbReference>
<name>A0ABX2P8C6_9PROT</name>
<evidence type="ECO:0000313" key="8">
    <source>
        <dbReference type="EMBL" id="NVN48205.1"/>
    </source>
</evidence>
<comment type="caution">
    <text evidence="8">The sequence shown here is derived from an EMBL/GenBank/DDBJ whole genome shotgun (WGS) entry which is preliminary data.</text>
</comment>
<evidence type="ECO:0000256" key="2">
    <source>
        <dbReference type="ARBA" id="ARBA00010265"/>
    </source>
</evidence>
<keyword evidence="5 7" id="KW-0472">Membrane</keyword>
<dbReference type="RefSeq" id="WP_267311310.1">
    <property type="nucleotide sequence ID" value="NZ_JABXXV010000011.1"/>
</dbReference>
<dbReference type="Gene3D" id="2.40.128.260">
    <property type="entry name" value="Type IV secretion system, VirB10/TraB/TrbI"/>
    <property type="match status" value="1"/>
</dbReference>
<evidence type="ECO:0000256" key="6">
    <source>
        <dbReference type="SAM" id="MobiDB-lite"/>
    </source>
</evidence>
<feature type="region of interest" description="Disordered" evidence="6">
    <location>
        <begin position="84"/>
        <end position="119"/>
    </location>
</feature>
<evidence type="ECO:0000313" key="9">
    <source>
        <dbReference type="Proteomes" id="UP001516351"/>
    </source>
</evidence>
<dbReference type="InterPro" id="IPR042217">
    <property type="entry name" value="T4SS_VirB10/TrbI"/>
</dbReference>
<dbReference type="EMBL" id="JABXXV010000011">
    <property type="protein sequence ID" value="NVN48205.1"/>
    <property type="molecule type" value="Genomic_DNA"/>
</dbReference>
<keyword evidence="4 7" id="KW-1133">Transmembrane helix</keyword>